<dbReference type="SUPFAM" id="SSF55681">
    <property type="entry name" value="Class II aaRS and biotin synthetases"/>
    <property type="match status" value="1"/>
</dbReference>
<reference evidence="5 6" key="1">
    <citation type="journal article" date="2018" name="Science">
        <title>The opium poppy genome and morphinan production.</title>
        <authorList>
            <person name="Guo L."/>
            <person name="Winzer T."/>
            <person name="Yang X."/>
            <person name="Li Y."/>
            <person name="Ning Z."/>
            <person name="He Z."/>
            <person name="Teodor R."/>
            <person name="Lu Y."/>
            <person name="Bowser T.A."/>
            <person name="Graham I.A."/>
            <person name="Ye K."/>
        </authorList>
    </citation>
    <scope>NUCLEOTIDE SEQUENCE [LARGE SCALE GENOMIC DNA]</scope>
    <source>
        <strain evidence="6">cv. HN1</strain>
        <tissue evidence="5">Leaves</tissue>
    </source>
</reference>
<evidence type="ECO:0000259" key="4">
    <source>
        <dbReference type="Pfam" id="PF00152"/>
    </source>
</evidence>
<dbReference type="AlphaFoldDB" id="A0A4Y7JV75"/>
<accession>A0A4Y7JV75</accession>
<name>A0A4Y7JV75_PAPSO</name>
<keyword evidence="1" id="KW-0436">Ligase</keyword>
<evidence type="ECO:0000313" key="6">
    <source>
        <dbReference type="Proteomes" id="UP000316621"/>
    </source>
</evidence>
<dbReference type="Proteomes" id="UP000316621">
    <property type="component" value="Chromosome 5"/>
</dbReference>
<dbReference type="GO" id="GO:0006430">
    <property type="term" value="P:lysyl-tRNA aminoacylation"/>
    <property type="evidence" value="ECO:0007669"/>
    <property type="project" value="TreeGrafter"/>
</dbReference>
<keyword evidence="3" id="KW-0067">ATP-binding</keyword>
<dbReference type="GO" id="GO:0004824">
    <property type="term" value="F:lysine-tRNA ligase activity"/>
    <property type="evidence" value="ECO:0007669"/>
    <property type="project" value="TreeGrafter"/>
</dbReference>
<dbReference type="Gramene" id="RZC63668">
    <property type="protein sequence ID" value="RZC63668"/>
    <property type="gene ID" value="C5167_025437"/>
</dbReference>
<dbReference type="PANTHER" id="PTHR42918">
    <property type="entry name" value="LYSYL-TRNA SYNTHETASE"/>
    <property type="match status" value="1"/>
</dbReference>
<dbReference type="EMBL" id="CM010719">
    <property type="protein sequence ID" value="RZC63668.1"/>
    <property type="molecule type" value="Genomic_DNA"/>
</dbReference>
<gene>
    <name evidence="5" type="ORF">C5167_025437</name>
</gene>
<protein>
    <recommendedName>
        <fullName evidence="4">Aminoacyl-tRNA synthetase class II (D/K/N) domain-containing protein</fullName>
    </recommendedName>
</protein>
<sequence length="73" mass="8329">MILHAVQQRERFAEQLKDRQSGDEETVTLDETSCTALDYGLPPTGWRLAIDRLTMLLTDSQIIKYKTCCLAIL</sequence>
<organism evidence="5 6">
    <name type="scientific">Papaver somniferum</name>
    <name type="common">Opium poppy</name>
    <dbReference type="NCBI Taxonomy" id="3469"/>
    <lineage>
        <taxon>Eukaryota</taxon>
        <taxon>Viridiplantae</taxon>
        <taxon>Streptophyta</taxon>
        <taxon>Embryophyta</taxon>
        <taxon>Tracheophyta</taxon>
        <taxon>Spermatophyta</taxon>
        <taxon>Magnoliopsida</taxon>
        <taxon>Ranunculales</taxon>
        <taxon>Papaveraceae</taxon>
        <taxon>Papaveroideae</taxon>
        <taxon>Papaver</taxon>
    </lineage>
</organism>
<proteinExistence type="predicted"/>
<evidence type="ECO:0000256" key="3">
    <source>
        <dbReference type="ARBA" id="ARBA00022840"/>
    </source>
</evidence>
<keyword evidence="6" id="KW-1185">Reference proteome</keyword>
<evidence type="ECO:0000256" key="1">
    <source>
        <dbReference type="ARBA" id="ARBA00022598"/>
    </source>
</evidence>
<evidence type="ECO:0000313" key="5">
    <source>
        <dbReference type="EMBL" id="RZC63668.1"/>
    </source>
</evidence>
<dbReference type="GO" id="GO:0000049">
    <property type="term" value="F:tRNA binding"/>
    <property type="evidence" value="ECO:0007669"/>
    <property type="project" value="TreeGrafter"/>
</dbReference>
<dbReference type="GO" id="GO:0005829">
    <property type="term" value="C:cytosol"/>
    <property type="evidence" value="ECO:0007669"/>
    <property type="project" value="TreeGrafter"/>
</dbReference>
<evidence type="ECO:0000256" key="2">
    <source>
        <dbReference type="ARBA" id="ARBA00022741"/>
    </source>
</evidence>
<dbReference type="Gene3D" id="3.30.930.10">
    <property type="entry name" value="Bira Bifunctional Protein, Domain 2"/>
    <property type="match status" value="1"/>
</dbReference>
<dbReference type="STRING" id="3469.A0A4Y7JV75"/>
<dbReference type="InterPro" id="IPR004364">
    <property type="entry name" value="Aa-tRNA-synt_II"/>
</dbReference>
<feature type="domain" description="Aminoacyl-tRNA synthetase class II (D/K/N)" evidence="4">
    <location>
        <begin position="6"/>
        <end position="64"/>
    </location>
</feature>
<dbReference type="InterPro" id="IPR045864">
    <property type="entry name" value="aa-tRNA-synth_II/BPL/LPL"/>
</dbReference>
<dbReference type="PANTHER" id="PTHR42918:SF9">
    <property type="entry name" value="LYSINE--TRNA LIGASE"/>
    <property type="match status" value="1"/>
</dbReference>
<dbReference type="GO" id="GO:0005524">
    <property type="term" value="F:ATP binding"/>
    <property type="evidence" value="ECO:0007669"/>
    <property type="project" value="InterPro"/>
</dbReference>
<keyword evidence="2" id="KW-0547">Nucleotide-binding</keyword>
<dbReference type="Pfam" id="PF00152">
    <property type="entry name" value="tRNA-synt_2"/>
    <property type="match status" value="1"/>
</dbReference>